<keyword evidence="1" id="KW-0812">Transmembrane</keyword>
<dbReference type="EMBL" id="RPFJ01000002">
    <property type="protein sequence ID" value="RPD99856.1"/>
    <property type="molecule type" value="Genomic_DNA"/>
</dbReference>
<keyword evidence="5" id="KW-1185">Reference proteome</keyword>
<reference evidence="4 5" key="1">
    <citation type="submission" date="2018-11" db="EMBL/GenBank/DDBJ databases">
        <title>Aureibaculum marinum gen. nov., sp. nov., a member of the family Flavobacteriaceae isolated from the Bohai Sea.</title>
        <authorList>
            <person name="Ji X."/>
        </authorList>
    </citation>
    <scope>NUCLEOTIDE SEQUENCE [LARGE SCALE GENOMIC DNA]</scope>
    <source>
        <strain evidence="4 5">BH-SD17</strain>
    </source>
</reference>
<dbReference type="PANTHER" id="PTHR30273">
    <property type="entry name" value="PERIPLASMIC SIGNAL SENSOR AND SIGMA FACTOR ACTIVATOR FECR-RELATED"/>
    <property type="match status" value="1"/>
</dbReference>
<feature type="domain" description="Protein FecR C-terminal" evidence="3">
    <location>
        <begin position="313"/>
        <end position="382"/>
    </location>
</feature>
<sequence>MSRLTKILTYSKKIANSILFGKKISDIEIPKTFNEKDTEYIFSNLFNSSKVNERKKLKESIDKNAAWKHIEKSIFRSKRKKSYWKYAVAASIALLISISIIFLKKEQTSNSTLVKSNILIGSDKATLTLEDGTKIALTNTSGYNDNNIKSNGKEIIYKKREVKPKSEIKYNYLTIPRGGQFAVLLPDSTKVWLNSESQLKYPTQFIEGETRTVTLIYGEAYFDVSPASKNNGDQFKVISDSNEVTVLGTEFNIKAYNNEDIVYTTLVEGKVIVNGLNNSLQPNQQSLYNKKSKQIVVKPIDAEFETSWRKGLFRFKGKPLKEIVIVLSRWYNVDISFNNEKIKNIKFTGTLSRNQQLESILSSIKDTGFINDYKIEENNIEIK</sequence>
<dbReference type="Pfam" id="PF16344">
    <property type="entry name" value="FecR_C"/>
    <property type="match status" value="1"/>
</dbReference>
<proteinExistence type="predicted"/>
<dbReference type="OrthoDB" id="704021at2"/>
<dbReference type="GO" id="GO:0016989">
    <property type="term" value="F:sigma factor antagonist activity"/>
    <property type="evidence" value="ECO:0007669"/>
    <property type="project" value="TreeGrafter"/>
</dbReference>
<organism evidence="4 5">
    <name type="scientific">Aureibaculum marinum</name>
    <dbReference type="NCBI Taxonomy" id="2487930"/>
    <lineage>
        <taxon>Bacteria</taxon>
        <taxon>Pseudomonadati</taxon>
        <taxon>Bacteroidota</taxon>
        <taxon>Flavobacteriia</taxon>
        <taxon>Flavobacteriales</taxon>
        <taxon>Flavobacteriaceae</taxon>
        <taxon>Aureibaculum</taxon>
    </lineage>
</organism>
<dbReference type="InterPro" id="IPR032508">
    <property type="entry name" value="FecR_C"/>
</dbReference>
<comment type="caution">
    <text evidence="4">The sequence shown here is derived from an EMBL/GenBank/DDBJ whole genome shotgun (WGS) entry which is preliminary data.</text>
</comment>
<feature type="transmembrane region" description="Helical" evidence="1">
    <location>
        <begin position="83"/>
        <end position="103"/>
    </location>
</feature>
<dbReference type="Proteomes" id="UP000270856">
    <property type="component" value="Unassembled WGS sequence"/>
</dbReference>
<dbReference type="RefSeq" id="WP_123896000.1">
    <property type="nucleotide sequence ID" value="NZ_RPFJ01000002.1"/>
</dbReference>
<accession>A0A3N4P4K6</accession>
<feature type="domain" description="FecR protein" evidence="2">
    <location>
        <begin position="176"/>
        <end position="271"/>
    </location>
</feature>
<protein>
    <submittedName>
        <fullName evidence="4">FecR family protein</fullName>
    </submittedName>
</protein>
<dbReference type="Gene3D" id="3.55.50.30">
    <property type="match status" value="1"/>
</dbReference>
<dbReference type="Pfam" id="PF04773">
    <property type="entry name" value="FecR"/>
    <property type="match status" value="1"/>
</dbReference>
<evidence type="ECO:0000256" key="1">
    <source>
        <dbReference type="SAM" id="Phobius"/>
    </source>
</evidence>
<evidence type="ECO:0000313" key="4">
    <source>
        <dbReference type="EMBL" id="RPD99856.1"/>
    </source>
</evidence>
<evidence type="ECO:0000313" key="5">
    <source>
        <dbReference type="Proteomes" id="UP000270856"/>
    </source>
</evidence>
<dbReference type="InterPro" id="IPR006860">
    <property type="entry name" value="FecR"/>
</dbReference>
<evidence type="ECO:0000259" key="3">
    <source>
        <dbReference type="Pfam" id="PF16344"/>
    </source>
</evidence>
<dbReference type="InterPro" id="IPR012373">
    <property type="entry name" value="Ferrdict_sens_TM"/>
</dbReference>
<dbReference type="PANTHER" id="PTHR30273:SF2">
    <property type="entry name" value="PROTEIN FECR"/>
    <property type="match status" value="1"/>
</dbReference>
<dbReference type="AlphaFoldDB" id="A0A3N4P4K6"/>
<gene>
    <name evidence="4" type="ORF">EGM88_00895</name>
</gene>
<dbReference type="Gene3D" id="2.60.120.1440">
    <property type="match status" value="1"/>
</dbReference>
<keyword evidence="1" id="KW-1133">Transmembrane helix</keyword>
<evidence type="ECO:0000259" key="2">
    <source>
        <dbReference type="Pfam" id="PF04773"/>
    </source>
</evidence>
<keyword evidence="1" id="KW-0472">Membrane</keyword>
<name>A0A3N4P4K6_9FLAO</name>